<comment type="caution">
    <text evidence="1">The sequence shown here is derived from an EMBL/GenBank/DDBJ whole genome shotgun (WGS) entry which is preliminary data.</text>
</comment>
<dbReference type="RefSeq" id="WP_189087627.1">
    <property type="nucleotide sequence ID" value="NZ_BMQL01000001.1"/>
</dbReference>
<evidence type="ECO:0000313" key="2">
    <source>
        <dbReference type="Proteomes" id="UP000603865"/>
    </source>
</evidence>
<organism evidence="1 2">
    <name type="scientific">Deinococcus ruber</name>
    <dbReference type="NCBI Taxonomy" id="1848197"/>
    <lineage>
        <taxon>Bacteria</taxon>
        <taxon>Thermotogati</taxon>
        <taxon>Deinococcota</taxon>
        <taxon>Deinococci</taxon>
        <taxon>Deinococcales</taxon>
        <taxon>Deinococcaceae</taxon>
        <taxon>Deinococcus</taxon>
    </lineage>
</organism>
<dbReference type="SUPFAM" id="SSF81301">
    <property type="entry name" value="Nucleotidyltransferase"/>
    <property type="match status" value="1"/>
</dbReference>
<dbReference type="Gene3D" id="3.30.460.10">
    <property type="entry name" value="Beta Polymerase, domain 2"/>
    <property type="match status" value="1"/>
</dbReference>
<sequence length="251" mass="28018">MTQPPIPNSLSSETAVWPADLPGPPRLKAAFPAALRRVLDIPEVLGVVWAGSAAREEADEHSDLDFYTLVSGQERWRMSWVVGGVPVEVFCNAAGWHEQYAQRQDASSLAMLLFGRVVVSHPKLLELIEQARAVWEAGRTPEPLTPAERHRLTDEVWEARSMVGQPGYVLESMTALRKLIHALYAVRGWWDCKPKHWTADLERRDPEAARQMRAVLETASDDSQQSALEAFALHVLGSLDALESVTERHSL</sequence>
<name>A0A918BUP8_9DEIO</name>
<keyword evidence="2" id="KW-1185">Reference proteome</keyword>
<reference evidence="1" key="2">
    <citation type="submission" date="2020-09" db="EMBL/GenBank/DDBJ databases">
        <authorList>
            <person name="Sun Q."/>
            <person name="Ohkuma M."/>
        </authorList>
    </citation>
    <scope>NUCLEOTIDE SEQUENCE</scope>
    <source>
        <strain evidence="1">JCM 31311</strain>
    </source>
</reference>
<evidence type="ECO:0008006" key="3">
    <source>
        <dbReference type="Google" id="ProtNLM"/>
    </source>
</evidence>
<protein>
    <recommendedName>
        <fullName evidence="3">Nucleotidyltransferase domain-containing protein</fullName>
    </recommendedName>
</protein>
<evidence type="ECO:0000313" key="1">
    <source>
        <dbReference type="EMBL" id="GGQ93628.1"/>
    </source>
</evidence>
<gene>
    <name evidence="1" type="ORF">GCM10008957_02140</name>
</gene>
<dbReference type="Proteomes" id="UP000603865">
    <property type="component" value="Unassembled WGS sequence"/>
</dbReference>
<dbReference type="AlphaFoldDB" id="A0A918BUP8"/>
<proteinExistence type="predicted"/>
<dbReference type="EMBL" id="BMQL01000001">
    <property type="protein sequence ID" value="GGQ93628.1"/>
    <property type="molecule type" value="Genomic_DNA"/>
</dbReference>
<dbReference type="InterPro" id="IPR043519">
    <property type="entry name" value="NT_sf"/>
</dbReference>
<reference evidence="1" key="1">
    <citation type="journal article" date="2014" name="Int. J. Syst. Evol. Microbiol.">
        <title>Complete genome sequence of Corynebacterium casei LMG S-19264T (=DSM 44701T), isolated from a smear-ripened cheese.</title>
        <authorList>
            <consortium name="US DOE Joint Genome Institute (JGI-PGF)"/>
            <person name="Walter F."/>
            <person name="Albersmeier A."/>
            <person name="Kalinowski J."/>
            <person name="Ruckert C."/>
        </authorList>
    </citation>
    <scope>NUCLEOTIDE SEQUENCE</scope>
    <source>
        <strain evidence="1">JCM 31311</strain>
    </source>
</reference>
<accession>A0A918BUP8</accession>